<name>A0ABX8CC74_9ACTN</name>
<reference evidence="2" key="1">
    <citation type="submission" date="2021-05" db="EMBL/GenBank/DDBJ databases">
        <title>Direct Submission.</title>
        <authorList>
            <person name="Li K."/>
            <person name="Gao J."/>
        </authorList>
    </citation>
    <scope>NUCLEOTIDE SEQUENCE [LARGE SCALE GENOMIC DNA]</scope>
    <source>
        <strain evidence="2">HDS12</strain>
    </source>
</reference>
<organism evidence="1 2">
    <name type="scientific">Nocardiopsis akebiae</name>
    <dbReference type="NCBI Taxonomy" id="2831968"/>
    <lineage>
        <taxon>Bacteria</taxon>
        <taxon>Bacillati</taxon>
        <taxon>Actinomycetota</taxon>
        <taxon>Actinomycetes</taxon>
        <taxon>Streptosporangiales</taxon>
        <taxon>Nocardiopsidaceae</taxon>
        <taxon>Nocardiopsis</taxon>
    </lineage>
</organism>
<gene>
    <name evidence="1" type="ORF">KGD83_13705</name>
</gene>
<dbReference type="Proteomes" id="UP000678016">
    <property type="component" value="Chromosome"/>
</dbReference>
<evidence type="ECO:0008006" key="3">
    <source>
        <dbReference type="Google" id="ProtNLM"/>
    </source>
</evidence>
<evidence type="ECO:0000313" key="1">
    <source>
        <dbReference type="EMBL" id="QUX32011.1"/>
    </source>
</evidence>
<protein>
    <recommendedName>
        <fullName evidence="3">Transposase</fullName>
    </recommendedName>
</protein>
<keyword evidence="2" id="KW-1185">Reference proteome</keyword>
<dbReference type="EMBL" id="CP074132">
    <property type="protein sequence ID" value="QUX32011.1"/>
    <property type="molecule type" value="Genomic_DNA"/>
</dbReference>
<sequence length="126" mass="13513">MFEPLMAALRLARSVGRPRTRPDRVLGDKAYSSRANRAHLRRRGIKATIAHRADGTVLDLTGMRWARVDADRRHAPIGGGAWPSDVVSTDEKVGPTAVTSTVGAVGGVWSTADSVIRARRCPSAEG</sequence>
<accession>A0ABX8CC74</accession>
<evidence type="ECO:0000313" key="2">
    <source>
        <dbReference type="Proteomes" id="UP000678016"/>
    </source>
</evidence>
<proteinExistence type="predicted"/>